<keyword evidence="2" id="KW-1185">Reference proteome</keyword>
<proteinExistence type="predicted"/>
<sequence length="155" mass="18201">MAQRYEDVDAAAVRTPVPRLHKNPITTRNKIVVHTTIEHYQDELAYCSAKLVEMMRCGMHLQAHANAKLLRINNERRADGYPAIRAYICEHDMTGVYWVMYRLPDGSRSPFPFCNDFPDSSMFERLFKLKLIMPDPFTEAHKTTRFCEIWEMDED</sequence>
<gene>
    <name evidence="1" type="ORF">SEMRO_3120_G344190.1</name>
</gene>
<name>A0A9N8F2T0_9STRA</name>
<protein>
    <submittedName>
        <fullName evidence="1">Uncharacterized protein</fullName>
    </submittedName>
</protein>
<comment type="caution">
    <text evidence="1">The sequence shown here is derived from an EMBL/GenBank/DDBJ whole genome shotgun (WGS) entry which is preliminary data.</text>
</comment>
<evidence type="ECO:0000313" key="2">
    <source>
        <dbReference type="Proteomes" id="UP001153069"/>
    </source>
</evidence>
<dbReference type="AlphaFoldDB" id="A0A9N8F2T0"/>
<reference evidence="1" key="1">
    <citation type="submission" date="2020-06" db="EMBL/GenBank/DDBJ databases">
        <authorList>
            <consortium name="Plant Systems Biology data submission"/>
        </authorList>
    </citation>
    <scope>NUCLEOTIDE SEQUENCE</scope>
    <source>
        <strain evidence="1">D6</strain>
    </source>
</reference>
<evidence type="ECO:0000313" key="1">
    <source>
        <dbReference type="EMBL" id="CAB9530940.1"/>
    </source>
</evidence>
<organism evidence="1 2">
    <name type="scientific">Seminavis robusta</name>
    <dbReference type="NCBI Taxonomy" id="568900"/>
    <lineage>
        <taxon>Eukaryota</taxon>
        <taxon>Sar</taxon>
        <taxon>Stramenopiles</taxon>
        <taxon>Ochrophyta</taxon>
        <taxon>Bacillariophyta</taxon>
        <taxon>Bacillariophyceae</taxon>
        <taxon>Bacillariophycidae</taxon>
        <taxon>Naviculales</taxon>
        <taxon>Naviculaceae</taxon>
        <taxon>Seminavis</taxon>
    </lineage>
</organism>
<accession>A0A9N8F2T0</accession>
<dbReference type="EMBL" id="CAICTM010003118">
    <property type="protein sequence ID" value="CAB9530940.1"/>
    <property type="molecule type" value="Genomic_DNA"/>
</dbReference>
<dbReference type="Proteomes" id="UP001153069">
    <property type="component" value="Unassembled WGS sequence"/>
</dbReference>